<evidence type="ECO:0000256" key="5">
    <source>
        <dbReference type="ARBA" id="ARBA00022692"/>
    </source>
</evidence>
<dbReference type="EMBL" id="LS992241">
    <property type="protein sequence ID" value="SYX86700.1"/>
    <property type="molecule type" value="Genomic_DNA"/>
</dbReference>
<dbReference type="GO" id="GO:0005886">
    <property type="term" value="C:plasma membrane"/>
    <property type="evidence" value="ECO:0007669"/>
    <property type="project" value="UniProtKB-SubCell"/>
</dbReference>
<reference evidence="10" key="1">
    <citation type="submission" date="2018-08" db="EMBL/GenBank/DDBJ databases">
        <authorList>
            <person name="Chevrot R."/>
        </authorList>
    </citation>
    <scope>NUCLEOTIDE SEQUENCE [LARGE SCALE GENOMIC DNA]</scope>
</reference>
<protein>
    <submittedName>
        <fullName evidence="9">AI-2E family transporter</fullName>
    </submittedName>
</protein>
<feature type="transmembrane region" description="Helical" evidence="8">
    <location>
        <begin position="255"/>
        <end position="285"/>
    </location>
</feature>
<evidence type="ECO:0000256" key="4">
    <source>
        <dbReference type="ARBA" id="ARBA00022475"/>
    </source>
</evidence>
<proteinExistence type="inferred from homology"/>
<dbReference type="AlphaFoldDB" id="A0A383RIA4"/>
<dbReference type="InterPro" id="IPR002549">
    <property type="entry name" value="AI-2E-like"/>
</dbReference>
<feature type="transmembrane region" description="Helical" evidence="8">
    <location>
        <begin position="7"/>
        <end position="24"/>
    </location>
</feature>
<feature type="transmembrane region" description="Helical" evidence="8">
    <location>
        <begin position="162"/>
        <end position="187"/>
    </location>
</feature>
<comment type="similarity">
    <text evidence="2">Belongs to the autoinducer-2 exporter (AI-2E) (TC 2.A.86) family.</text>
</comment>
<comment type="subcellular location">
    <subcellularLocation>
        <location evidence="1">Cell membrane</location>
        <topology evidence="1">Multi-pass membrane protein</topology>
    </subcellularLocation>
</comment>
<evidence type="ECO:0000313" key="10">
    <source>
        <dbReference type="Proteomes" id="UP000304148"/>
    </source>
</evidence>
<sequence>MLKNRRTLRYLGLFTIAVIVYKLIDNIGYVLKGVVALLSMLTPFFIACFIAYLLRPLVNLLEKRLLARTKSKRFISIIAVYTLFFGIIVLLITVITPRVIESVSTLLADMPIYMESTKIWLQANVMSKEWFIQSGISSSISEHFSSVSSQISDFLKLMLNNLLSSLFTFTSALLNLVIGFIVSIYLLKDKEKIGTGAKRTLHGLLKKERAEGVIDFVRKMDMIFSQYFVGVILDATVVGSIVFIGLLIIQAPYALLSALLVAITNVIPYFGPFMGMLFVGIITLFVSPEQTLWITLFIFIVQQFDGYYIGPKIVGNKVGIGPIWIIFAIIIGGAMFGILGMFIAVPVVAVLKTAVDSFIQRRIGEQ</sequence>
<feature type="transmembrane region" description="Helical" evidence="8">
    <location>
        <begin position="227"/>
        <end position="249"/>
    </location>
</feature>
<keyword evidence="7 8" id="KW-0472">Membrane</keyword>
<keyword evidence="6 8" id="KW-1133">Transmembrane helix</keyword>
<gene>
    <name evidence="9" type="ORF">PBLR_15126</name>
</gene>
<dbReference type="RefSeq" id="WP_065291457.1">
    <property type="nucleotide sequence ID" value="NZ_LS992241.1"/>
</dbReference>
<keyword evidence="4" id="KW-1003">Cell membrane</keyword>
<evidence type="ECO:0000313" key="9">
    <source>
        <dbReference type="EMBL" id="SYX86700.1"/>
    </source>
</evidence>
<feature type="transmembrane region" description="Helical" evidence="8">
    <location>
        <begin position="322"/>
        <end position="351"/>
    </location>
</feature>
<evidence type="ECO:0000256" key="6">
    <source>
        <dbReference type="ARBA" id="ARBA00022989"/>
    </source>
</evidence>
<dbReference type="Proteomes" id="UP000304148">
    <property type="component" value="Chromosome"/>
</dbReference>
<evidence type="ECO:0000256" key="2">
    <source>
        <dbReference type="ARBA" id="ARBA00009773"/>
    </source>
</evidence>
<keyword evidence="5 8" id="KW-0812">Transmembrane</keyword>
<accession>A0A383RIA4</accession>
<feature type="transmembrane region" description="Helical" evidence="8">
    <location>
        <begin position="74"/>
        <end position="95"/>
    </location>
</feature>
<evidence type="ECO:0000256" key="3">
    <source>
        <dbReference type="ARBA" id="ARBA00022448"/>
    </source>
</evidence>
<keyword evidence="3" id="KW-0813">Transport</keyword>
<name>A0A383RIA4_PAEAL</name>
<feature type="transmembrane region" description="Helical" evidence="8">
    <location>
        <begin position="30"/>
        <end position="54"/>
    </location>
</feature>
<evidence type="ECO:0000256" key="7">
    <source>
        <dbReference type="ARBA" id="ARBA00023136"/>
    </source>
</evidence>
<dbReference type="PANTHER" id="PTHR21716:SF53">
    <property type="entry name" value="PERMEASE PERM-RELATED"/>
    <property type="match status" value="1"/>
</dbReference>
<dbReference type="GO" id="GO:0055085">
    <property type="term" value="P:transmembrane transport"/>
    <property type="evidence" value="ECO:0007669"/>
    <property type="project" value="TreeGrafter"/>
</dbReference>
<organism evidence="9 10">
    <name type="scientific">Paenibacillus alvei</name>
    <name type="common">Bacillus alvei</name>
    <dbReference type="NCBI Taxonomy" id="44250"/>
    <lineage>
        <taxon>Bacteria</taxon>
        <taxon>Bacillati</taxon>
        <taxon>Bacillota</taxon>
        <taxon>Bacilli</taxon>
        <taxon>Bacillales</taxon>
        <taxon>Paenibacillaceae</taxon>
        <taxon>Paenibacillus</taxon>
    </lineage>
</organism>
<dbReference type="Pfam" id="PF01594">
    <property type="entry name" value="AI-2E_transport"/>
    <property type="match status" value="1"/>
</dbReference>
<evidence type="ECO:0000256" key="1">
    <source>
        <dbReference type="ARBA" id="ARBA00004651"/>
    </source>
</evidence>
<dbReference type="PANTHER" id="PTHR21716">
    <property type="entry name" value="TRANSMEMBRANE PROTEIN"/>
    <property type="match status" value="1"/>
</dbReference>
<evidence type="ECO:0000256" key="8">
    <source>
        <dbReference type="SAM" id="Phobius"/>
    </source>
</evidence>